<organism evidence="1 2">
    <name type="scientific">Paramuricea clavata</name>
    <name type="common">Red gorgonian</name>
    <name type="synonym">Violescent sea-whip</name>
    <dbReference type="NCBI Taxonomy" id="317549"/>
    <lineage>
        <taxon>Eukaryota</taxon>
        <taxon>Metazoa</taxon>
        <taxon>Cnidaria</taxon>
        <taxon>Anthozoa</taxon>
        <taxon>Octocorallia</taxon>
        <taxon>Malacalcyonacea</taxon>
        <taxon>Plexauridae</taxon>
        <taxon>Paramuricea</taxon>
    </lineage>
</organism>
<comment type="caution">
    <text evidence="1">The sequence shown here is derived from an EMBL/GenBank/DDBJ whole genome shotgun (WGS) entry which is preliminary data.</text>
</comment>
<dbReference type="AlphaFoldDB" id="A0A6S7JC26"/>
<protein>
    <submittedName>
        <fullName evidence="1">Uncharacterized protein</fullName>
    </submittedName>
</protein>
<dbReference type="OrthoDB" id="6155824at2759"/>
<dbReference type="EMBL" id="CACRXK020008346">
    <property type="protein sequence ID" value="CAB4014541.1"/>
    <property type="molecule type" value="Genomic_DNA"/>
</dbReference>
<sequence length="227" mass="26174">MSISQVPNDLVVNEVSYEVKNVCDLMNAVFFEAVCEIQRLLKEKCPGCEVDHPSQRRHDCIMLSDEEGWLLHGLEAVEHVIEHGIVRKQFLEAIRVMKLEYYGCAKEHYVNLIKDREVNYLQGNFYADKGSFWFCGQKPSCGFLCTEEDGYLFQTALAAWRAMGLTQPICESHRKPAKFCVVKDTLKKSYGRPYFTCASWENPCSLWMWADEKKLRNPTAITTNRAP</sequence>
<keyword evidence="2" id="KW-1185">Reference proteome</keyword>
<accession>A0A6S7JC26</accession>
<name>A0A6S7JC26_PARCT</name>
<dbReference type="Proteomes" id="UP001152795">
    <property type="component" value="Unassembled WGS sequence"/>
</dbReference>
<evidence type="ECO:0000313" key="2">
    <source>
        <dbReference type="Proteomes" id="UP001152795"/>
    </source>
</evidence>
<evidence type="ECO:0000313" key="1">
    <source>
        <dbReference type="EMBL" id="CAB4014541.1"/>
    </source>
</evidence>
<reference evidence="1" key="1">
    <citation type="submission" date="2020-04" db="EMBL/GenBank/DDBJ databases">
        <authorList>
            <person name="Alioto T."/>
            <person name="Alioto T."/>
            <person name="Gomez Garrido J."/>
        </authorList>
    </citation>
    <scope>NUCLEOTIDE SEQUENCE</scope>
    <source>
        <strain evidence="1">A484AB</strain>
    </source>
</reference>
<proteinExistence type="predicted"/>
<gene>
    <name evidence="1" type="ORF">PACLA_8A015603</name>
</gene>